<proteinExistence type="predicted"/>
<organism evidence="1 2">
    <name type="scientific">Herbidospora solisilvae</name>
    <dbReference type="NCBI Taxonomy" id="2696284"/>
    <lineage>
        <taxon>Bacteria</taxon>
        <taxon>Bacillati</taxon>
        <taxon>Actinomycetota</taxon>
        <taxon>Actinomycetes</taxon>
        <taxon>Streptosporangiales</taxon>
        <taxon>Streptosporangiaceae</taxon>
        <taxon>Herbidospora</taxon>
    </lineage>
</organism>
<evidence type="ECO:0000313" key="1">
    <source>
        <dbReference type="EMBL" id="NAS22337.1"/>
    </source>
</evidence>
<keyword evidence="2" id="KW-1185">Reference proteome</keyword>
<dbReference type="EMBL" id="WXEW01000003">
    <property type="protein sequence ID" value="NAS22337.1"/>
    <property type="molecule type" value="Genomic_DNA"/>
</dbReference>
<reference evidence="1 2" key="1">
    <citation type="submission" date="2020-01" db="EMBL/GenBank/DDBJ databases">
        <title>Herbidospora sp. NEAU-GS84 nov., a novel actinomycete isolated from soil.</title>
        <authorList>
            <person name="Han L."/>
        </authorList>
    </citation>
    <scope>NUCLEOTIDE SEQUENCE [LARGE SCALE GENOMIC DNA]</scope>
    <source>
        <strain evidence="1 2">NEAU-GS84</strain>
    </source>
</reference>
<comment type="caution">
    <text evidence="1">The sequence shown here is derived from an EMBL/GenBank/DDBJ whole genome shotgun (WGS) entry which is preliminary data.</text>
</comment>
<dbReference type="AlphaFoldDB" id="A0A7C9NZX1"/>
<dbReference type="Proteomes" id="UP000479526">
    <property type="component" value="Unassembled WGS sequence"/>
</dbReference>
<dbReference type="RefSeq" id="WP_161479725.1">
    <property type="nucleotide sequence ID" value="NZ_WXEW01000003.1"/>
</dbReference>
<protein>
    <submittedName>
        <fullName evidence="1">Uncharacterized protein</fullName>
    </submittedName>
</protein>
<gene>
    <name evidence="1" type="ORF">GT755_11650</name>
</gene>
<evidence type="ECO:0000313" key="2">
    <source>
        <dbReference type="Proteomes" id="UP000479526"/>
    </source>
</evidence>
<accession>A0A7C9NZX1</accession>
<sequence>MGDARGERIDCAVLLAKLDSLYRKAGRPSYGRMSELARTMISAESGEEWRPLSTSHLSNIMKGRFTRLPGWPLIRTIVTVLYKFGTMNGRMEASPQAISTLTQEFAEVWDAIETRDAPARPVAQMPYVPGDILEQAPEEVRLPPVKSAAFRMPRAWGRIGASILRRAEQGDAGAAYQIAVLLACEATREELTPAYRRLLLEAAAEWKKEATGTVAEALNLRLHGPGLLRAAGDLAFRRPRPAKRNVIFIQAFLHAEASLQKAAIPDDQGR</sequence>
<name>A0A7C9NZX1_9ACTN</name>